<proteinExistence type="predicted"/>
<dbReference type="Proteomes" id="UP001060085">
    <property type="component" value="Linkage Group LG08"/>
</dbReference>
<accession>A0ACB9ZTE1</accession>
<evidence type="ECO:0000313" key="1">
    <source>
        <dbReference type="EMBL" id="KAI5650974.1"/>
    </source>
</evidence>
<gene>
    <name evidence="1" type="ORF">M9H77_36979</name>
</gene>
<name>A0ACB9ZTE1_CATRO</name>
<evidence type="ECO:0000313" key="2">
    <source>
        <dbReference type="Proteomes" id="UP001060085"/>
    </source>
</evidence>
<organism evidence="1 2">
    <name type="scientific">Catharanthus roseus</name>
    <name type="common">Madagascar periwinkle</name>
    <name type="synonym">Vinca rosea</name>
    <dbReference type="NCBI Taxonomy" id="4058"/>
    <lineage>
        <taxon>Eukaryota</taxon>
        <taxon>Viridiplantae</taxon>
        <taxon>Streptophyta</taxon>
        <taxon>Embryophyta</taxon>
        <taxon>Tracheophyta</taxon>
        <taxon>Spermatophyta</taxon>
        <taxon>Magnoliopsida</taxon>
        <taxon>eudicotyledons</taxon>
        <taxon>Gunneridae</taxon>
        <taxon>Pentapetalae</taxon>
        <taxon>asterids</taxon>
        <taxon>lamiids</taxon>
        <taxon>Gentianales</taxon>
        <taxon>Apocynaceae</taxon>
        <taxon>Rauvolfioideae</taxon>
        <taxon>Vinceae</taxon>
        <taxon>Catharanthinae</taxon>
        <taxon>Catharanthus</taxon>
    </lineage>
</organism>
<reference evidence="2" key="1">
    <citation type="journal article" date="2023" name="Nat. Plants">
        <title>Single-cell RNA sequencing provides a high-resolution roadmap for understanding the multicellular compartmentation of specialized metabolism.</title>
        <authorList>
            <person name="Sun S."/>
            <person name="Shen X."/>
            <person name="Li Y."/>
            <person name="Li Y."/>
            <person name="Wang S."/>
            <person name="Li R."/>
            <person name="Zhang H."/>
            <person name="Shen G."/>
            <person name="Guo B."/>
            <person name="Wei J."/>
            <person name="Xu J."/>
            <person name="St-Pierre B."/>
            <person name="Chen S."/>
            <person name="Sun C."/>
        </authorList>
    </citation>
    <scope>NUCLEOTIDE SEQUENCE [LARGE SCALE GENOMIC DNA]</scope>
</reference>
<comment type="caution">
    <text evidence="1">The sequence shown here is derived from an EMBL/GenBank/DDBJ whole genome shotgun (WGS) entry which is preliminary data.</text>
</comment>
<keyword evidence="2" id="KW-1185">Reference proteome</keyword>
<protein>
    <submittedName>
        <fullName evidence="1">Uncharacterized protein</fullName>
    </submittedName>
</protein>
<sequence length="659" mass="74649">MGQFDFLRYVGLHKIALAMLRRVGMKRWTGGVLILGLALVLLIRYSLVGKTPQKQTAYEFFHSHPVENDTPDGGEGTKNAKSSETDIMELFPFKKKPHVVDYEGLNVLYNLGKFSKEESKVLDVWARMRPILSRSDALPETTQGIKEAAAAWKELLSIIEESKALSFNDSGQIKDCPYYVMALNGSQTMSLNTLEIPCGLVEDSSITVIGIPDAREGSFQIELFGSRLQDESVAPLVLQYNVFLPGENLTKEPYIIQNSWTNHSGWGKEERCPYHGLNNLVKVDGLTQCNLQAIRDTTEANLNASQSSSNKFTNVSNVVARVSDFPFAEGVPFTASLWAGIEGFHMTVNGRHETSFAYREKLEPWLVSEVRLNGGLDVISIIAKGLPTSKDLSLDIDIGLLKAPSPSRKRLALLIGVFSTANNFERRMALRRSWMQYEAVRRGDVAVRFLIGLHKIGQVNFKLWEEAQEYGDIQLMPFVDYYSLLTLKTIAICILGIEILPAKYIMKTDDDAFVRIDEVLSNLKGKAPDGLIYGQISFESEPHREKDNKWYISPEEWPHSSYPPWAHGPGYIISRDIAKYIVQGHRQRNLMLFKLEDVALGIWVEQFKRDHHKVEYVSDDRFNIAGCESNYILAHYQNPRNILCLWEKLQKEHEAECCE</sequence>
<dbReference type="EMBL" id="CM044708">
    <property type="protein sequence ID" value="KAI5650974.1"/>
    <property type="molecule type" value="Genomic_DNA"/>
</dbReference>